<reference evidence="1 2" key="1">
    <citation type="journal article" date="2010" name="Nature">
        <title>Genome sequencing and analysis of the model grass Brachypodium distachyon.</title>
        <authorList>
            <consortium name="International Brachypodium Initiative"/>
        </authorList>
    </citation>
    <scope>NUCLEOTIDE SEQUENCE [LARGE SCALE GENOMIC DNA]</scope>
    <source>
        <strain evidence="1 2">Bd21</strain>
    </source>
</reference>
<proteinExistence type="predicted"/>
<sequence length="84" mass="9761">MYILAVTELIQFLNLVGHTLSGWVDCSLARAKKFFVEGLGAIFWDIWRSRNATCFEKKVIHCPEAVFWCRERTTFLDFFVSLAP</sequence>
<dbReference type="EMBL" id="CM000881">
    <property type="protein sequence ID" value="PNT72032.1"/>
    <property type="molecule type" value="Genomic_DNA"/>
</dbReference>
<organism evidence="1">
    <name type="scientific">Brachypodium distachyon</name>
    <name type="common">Purple false brome</name>
    <name type="synonym">Trachynia distachya</name>
    <dbReference type="NCBI Taxonomy" id="15368"/>
    <lineage>
        <taxon>Eukaryota</taxon>
        <taxon>Viridiplantae</taxon>
        <taxon>Streptophyta</taxon>
        <taxon>Embryophyta</taxon>
        <taxon>Tracheophyta</taxon>
        <taxon>Spermatophyta</taxon>
        <taxon>Magnoliopsida</taxon>
        <taxon>Liliopsida</taxon>
        <taxon>Poales</taxon>
        <taxon>Poaceae</taxon>
        <taxon>BOP clade</taxon>
        <taxon>Pooideae</taxon>
        <taxon>Stipodae</taxon>
        <taxon>Brachypodieae</taxon>
        <taxon>Brachypodium</taxon>
    </lineage>
</organism>
<keyword evidence="3" id="KW-1185">Reference proteome</keyword>
<evidence type="ECO:0000313" key="2">
    <source>
        <dbReference type="EnsemblPlants" id="PNT72032"/>
    </source>
</evidence>
<gene>
    <name evidence="1" type="ORF">BRADI_2g38615v3</name>
</gene>
<dbReference type="Proteomes" id="UP000008810">
    <property type="component" value="Chromosome 2"/>
</dbReference>
<evidence type="ECO:0000313" key="3">
    <source>
        <dbReference type="Proteomes" id="UP000008810"/>
    </source>
</evidence>
<evidence type="ECO:0000313" key="1">
    <source>
        <dbReference type="EMBL" id="PNT72032.1"/>
    </source>
</evidence>
<accession>A0A2K2DCN9</accession>
<dbReference type="Gramene" id="PNT72032">
    <property type="protein sequence ID" value="PNT72032"/>
    <property type="gene ID" value="BRADI_2g38615v3"/>
</dbReference>
<dbReference type="EnsemblPlants" id="PNT72032">
    <property type="protein sequence ID" value="PNT72032"/>
    <property type="gene ID" value="BRADI_2g38615v3"/>
</dbReference>
<reference evidence="2" key="3">
    <citation type="submission" date="2018-08" db="UniProtKB">
        <authorList>
            <consortium name="EnsemblPlants"/>
        </authorList>
    </citation>
    <scope>IDENTIFICATION</scope>
    <source>
        <strain evidence="2">cv. Bd21</strain>
    </source>
</reference>
<reference evidence="1" key="2">
    <citation type="submission" date="2017-06" db="EMBL/GenBank/DDBJ databases">
        <title>WGS assembly of Brachypodium distachyon.</title>
        <authorList>
            <consortium name="The International Brachypodium Initiative"/>
            <person name="Lucas S."/>
            <person name="Harmon-Smith M."/>
            <person name="Lail K."/>
            <person name="Tice H."/>
            <person name="Grimwood J."/>
            <person name="Bruce D."/>
            <person name="Barry K."/>
            <person name="Shu S."/>
            <person name="Lindquist E."/>
            <person name="Wang M."/>
            <person name="Pitluck S."/>
            <person name="Vogel J.P."/>
            <person name="Garvin D.F."/>
            <person name="Mockler T.C."/>
            <person name="Schmutz J."/>
            <person name="Rokhsar D."/>
            <person name="Bevan M.W."/>
        </authorList>
    </citation>
    <scope>NUCLEOTIDE SEQUENCE</scope>
    <source>
        <strain evidence="1">Bd21</strain>
    </source>
</reference>
<dbReference type="InParanoid" id="A0A2K2DCN9"/>
<dbReference type="OrthoDB" id="689430at2759"/>
<name>A0A2K2DCN9_BRADI</name>
<dbReference type="AlphaFoldDB" id="A0A2K2DCN9"/>
<protein>
    <submittedName>
        <fullName evidence="1 2">Uncharacterized protein</fullName>
    </submittedName>
</protein>